<dbReference type="Pfam" id="PF01381">
    <property type="entry name" value="HTH_3"/>
    <property type="match status" value="1"/>
</dbReference>
<evidence type="ECO:0000259" key="2">
    <source>
        <dbReference type="PROSITE" id="PS50943"/>
    </source>
</evidence>
<protein>
    <submittedName>
        <fullName evidence="3">Helix-turn-helix transcriptional regulator</fullName>
    </submittedName>
</protein>
<dbReference type="CDD" id="cd00093">
    <property type="entry name" value="HTH_XRE"/>
    <property type="match status" value="1"/>
</dbReference>
<dbReference type="EMBL" id="JBHUEO010000037">
    <property type="protein sequence ID" value="MFD1707575.1"/>
    <property type="molecule type" value="Genomic_DNA"/>
</dbReference>
<dbReference type="RefSeq" id="WP_380774288.1">
    <property type="nucleotide sequence ID" value="NZ_JBHUEO010000037.1"/>
</dbReference>
<reference evidence="4" key="1">
    <citation type="journal article" date="2019" name="Int. J. Syst. Evol. Microbiol.">
        <title>The Global Catalogue of Microorganisms (GCM) 10K type strain sequencing project: providing services to taxonomists for standard genome sequencing and annotation.</title>
        <authorList>
            <consortium name="The Broad Institute Genomics Platform"/>
            <consortium name="The Broad Institute Genome Sequencing Center for Infectious Disease"/>
            <person name="Wu L."/>
            <person name="Ma J."/>
        </authorList>
    </citation>
    <scope>NUCLEOTIDE SEQUENCE [LARGE SCALE GENOMIC DNA]</scope>
    <source>
        <strain evidence="4">CGMCC 1.12295</strain>
    </source>
</reference>
<dbReference type="Gene3D" id="1.10.260.40">
    <property type="entry name" value="lambda repressor-like DNA-binding domains"/>
    <property type="match status" value="1"/>
</dbReference>
<gene>
    <name evidence="3" type="ORF">ACFSCZ_12655</name>
</gene>
<evidence type="ECO:0000313" key="4">
    <source>
        <dbReference type="Proteomes" id="UP001597301"/>
    </source>
</evidence>
<name>A0ABW4KMW3_9BACI</name>
<keyword evidence="1" id="KW-0238">DNA-binding</keyword>
<dbReference type="PANTHER" id="PTHR46797:SF1">
    <property type="entry name" value="METHYLPHOSPHONATE SYNTHASE"/>
    <property type="match status" value="1"/>
</dbReference>
<dbReference type="Proteomes" id="UP001597301">
    <property type="component" value="Unassembled WGS sequence"/>
</dbReference>
<dbReference type="InterPro" id="IPR050807">
    <property type="entry name" value="TransReg_Diox_bact_type"/>
</dbReference>
<accession>A0ABW4KMW3</accession>
<dbReference type="InterPro" id="IPR010982">
    <property type="entry name" value="Lambda_DNA-bd_dom_sf"/>
</dbReference>
<dbReference type="SMART" id="SM00530">
    <property type="entry name" value="HTH_XRE"/>
    <property type="match status" value="1"/>
</dbReference>
<dbReference type="InterPro" id="IPR001387">
    <property type="entry name" value="Cro/C1-type_HTH"/>
</dbReference>
<dbReference type="SUPFAM" id="SSF47413">
    <property type="entry name" value="lambda repressor-like DNA-binding domains"/>
    <property type="match status" value="1"/>
</dbReference>
<proteinExistence type="predicted"/>
<evidence type="ECO:0000256" key="1">
    <source>
        <dbReference type="ARBA" id="ARBA00023125"/>
    </source>
</evidence>
<dbReference type="PANTHER" id="PTHR46797">
    <property type="entry name" value="HTH-TYPE TRANSCRIPTIONAL REGULATOR"/>
    <property type="match status" value="1"/>
</dbReference>
<evidence type="ECO:0000313" key="3">
    <source>
        <dbReference type="EMBL" id="MFD1707575.1"/>
    </source>
</evidence>
<comment type="caution">
    <text evidence="3">The sequence shown here is derived from an EMBL/GenBank/DDBJ whole genome shotgun (WGS) entry which is preliminary data.</text>
</comment>
<keyword evidence="4" id="KW-1185">Reference proteome</keyword>
<sequence>MNIKVNIVAFKEARVKKGFSQRELAKRAHLSHALISQIENNERNPSPGSAKKICDTLEVQFDDIFFAISVCKCKQPTA</sequence>
<feature type="domain" description="HTH cro/C1-type" evidence="2">
    <location>
        <begin position="10"/>
        <end position="64"/>
    </location>
</feature>
<dbReference type="PROSITE" id="PS50943">
    <property type="entry name" value="HTH_CROC1"/>
    <property type="match status" value="1"/>
</dbReference>
<organism evidence="3 4">
    <name type="scientific">Siminovitchia sediminis</name>
    <dbReference type="NCBI Taxonomy" id="1274353"/>
    <lineage>
        <taxon>Bacteria</taxon>
        <taxon>Bacillati</taxon>
        <taxon>Bacillota</taxon>
        <taxon>Bacilli</taxon>
        <taxon>Bacillales</taxon>
        <taxon>Bacillaceae</taxon>
        <taxon>Siminovitchia</taxon>
    </lineage>
</organism>